<name>A0A6J4P273_9ACTN</name>
<dbReference type="InterPro" id="IPR015500">
    <property type="entry name" value="Peptidase_S8_subtilisin-rel"/>
</dbReference>
<dbReference type="InterPro" id="IPR034197">
    <property type="entry name" value="Peptidases_S8_3"/>
</dbReference>
<dbReference type="Pfam" id="PF00082">
    <property type="entry name" value="Peptidase_S8"/>
    <property type="match status" value="1"/>
</dbReference>
<comment type="similarity">
    <text evidence="1 6">Belongs to the peptidase S8 family.</text>
</comment>
<reference evidence="13" key="1">
    <citation type="submission" date="2020-02" db="EMBL/GenBank/DDBJ databases">
        <authorList>
            <person name="Meier V. D."/>
        </authorList>
    </citation>
    <scope>NUCLEOTIDE SEQUENCE</scope>
    <source>
        <strain evidence="13">AVDCRST_MAG75</strain>
    </source>
</reference>
<dbReference type="InterPro" id="IPR037045">
    <property type="entry name" value="S8pro/Inhibitor_I9_sf"/>
</dbReference>
<dbReference type="SUPFAM" id="SSF52743">
    <property type="entry name" value="Subtilisin-like"/>
    <property type="match status" value="1"/>
</dbReference>
<feature type="domain" description="Peptidase S8/S53" evidence="9">
    <location>
        <begin position="177"/>
        <end position="663"/>
    </location>
</feature>
<evidence type="ECO:0000259" key="12">
    <source>
        <dbReference type="Pfam" id="PF17766"/>
    </source>
</evidence>
<feature type="region of interest" description="Disordered" evidence="7">
    <location>
        <begin position="646"/>
        <end position="665"/>
    </location>
</feature>
<dbReference type="InterPro" id="IPR003137">
    <property type="entry name" value="PA_domain"/>
</dbReference>
<evidence type="ECO:0000313" key="13">
    <source>
        <dbReference type="EMBL" id="CAA9404131.1"/>
    </source>
</evidence>
<dbReference type="Gene3D" id="3.30.70.80">
    <property type="entry name" value="Peptidase S8 propeptide/proteinase inhibitor I9"/>
    <property type="match status" value="1"/>
</dbReference>
<evidence type="ECO:0008006" key="14">
    <source>
        <dbReference type="Google" id="ProtNLM"/>
    </source>
</evidence>
<sequence length="997" mass="102229">MPHPSSSPRVAILAVTVSLALTASLTATAAAAPSIPGDSLAATTAPGRYIVSLAKDPIATYDGDVNGLEATRPEVGRKVDVRSAPARRYQQYLTEQQDQVAARVGAEATRHYSVSFNGFVTFLTTKQARDLQRTAGVVSVVKDTLRKATSDQNSVDYLRLSGKSGVWRSLGGVPKSGRGVVVGVLDSGIWPESKSFAGPALGTTPPTSSDPFRPYRVGAKIAMKKSDGTTFSGACEAGQQFTAADCNAKLITARYFSEGFEATVPEKDRRDFLSPRDGSGHGSHTASTAAGNNGVAASVDGIQFGKISGVAPAAKIAAYKVLWEGATPQQSGGLISDIVAGIDAAVSDGVDVLNYSIGGSPESEHFDPVQLAFLSAASAGIFVSASAGNRGPDPSTLDNTSPWVTTVGASTIAPYEGTVVLGNGQNYAGISTTVRSAVGPKSLVTATAVKNSAVTEAAASLCGPNTLDPTKVSGKIVVCDRGVVDRVAKSAEVKRAGGVGMVLVNLTPNTLDGDIHSVPTVHLNPPASLAVKSYAATAGATATLQPGNLTSVKTPYPQVAEFSSRGPSTASNGDLLKPDLTAPGVSILAAVAPPSNNSRNFDLYSGTSMAAPHVAGLAALYLGKGVHPKWSPMKIKSALMTTARNTKTASGGANTDPFSQGAGEVRPTRMFNPGLVYRSSDRDWLRYLEGLGFDTETGLKAKDPSDFNASSIAIGHLLGSQTVTRKVTAVKPGLYRARVSVPGITTRVSPSILNFTAAGQTKTFTVSFSRRSAPFDEAATGFLTWFGANTSVRSPIAVTPRAVAAPEVVAGSGAAGSVTYQVVPGVNGSFPIRPYGLSAGTSETDSLAVGTQAEYETTIAANTKAAQFSVKSASPAADLDLYVFRLEGASATLVARSTSTAADESVLLAAPAAGTYVGVVDNFANAPGLDSTSFTYRSATVRAGDTAGSFAVTPTSPTARAGSPITVKASWSGIAADAYHLGFVEYLDGSGTVVTIN</sequence>
<dbReference type="Gene3D" id="2.60.120.380">
    <property type="match status" value="1"/>
</dbReference>
<dbReference type="InterPro" id="IPR023828">
    <property type="entry name" value="Peptidase_S8_Ser-AS"/>
</dbReference>
<dbReference type="PROSITE" id="PS51892">
    <property type="entry name" value="SUBTILASE"/>
    <property type="match status" value="1"/>
</dbReference>
<dbReference type="InterPro" id="IPR000209">
    <property type="entry name" value="Peptidase_S8/S53_dom"/>
</dbReference>
<dbReference type="PROSITE" id="PS00138">
    <property type="entry name" value="SUBTILASE_SER"/>
    <property type="match status" value="1"/>
</dbReference>
<feature type="domain" description="Inhibitor I9" evidence="11">
    <location>
        <begin position="49"/>
        <end position="147"/>
    </location>
</feature>
<dbReference type="GO" id="GO:0004252">
    <property type="term" value="F:serine-type endopeptidase activity"/>
    <property type="evidence" value="ECO:0007669"/>
    <property type="project" value="UniProtKB-UniRule"/>
</dbReference>
<dbReference type="CDD" id="cd02120">
    <property type="entry name" value="PA_subtilisin_like"/>
    <property type="match status" value="1"/>
</dbReference>
<dbReference type="Gene3D" id="3.50.30.30">
    <property type="match status" value="1"/>
</dbReference>
<evidence type="ECO:0000259" key="9">
    <source>
        <dbReference type="Pfam" id="PF00082"/>
    </source>
</evidence>
<dbReference type="InterPro" id="IPR041469">
    <property type="entry name" value="Subtilisin-like_FN3"/>
</dbReference>
<feature type="domain" description="PA" evidence="10">
    <location>
        <begin position="458"/>
        <end position="524"/>
    </location>
</feature>
<dbReference type="Pfam" id="PF02225">
    <property type="entry name" value="PA"/>
    <property type="match status" value="1"/>
</dbReference>
<dbReference type="CDD" id="cd04852">
    <property type="entry name" value="Peptidases_S8_3"/>
    <property type="match status" value="1"/>
</dbReference>
<feature type="active site" description="Charge relay system" evidence="5 6">
    <location>
        <position position="281"/>
    </location>
</feature>
<dbReference type="Pfam" id="PF17766">
    <property type="entry name" value="fn3_6"/>
    <property type="match status" value="1"/>
</dbReference>
<dbReference type="Gene3D" id="3.40.50.200">
    <property type="entry name" value="Peptidase S8/S53 domain"/>
    <property type="match status" value="1"/>
</dbReference>
<evidence type="ECO:0000256" key="3">
    <source>
        <dbReference type="ARBA" id="ARBA00022801"/>
    </source>
</evidence>
<evidence type="ECO:0000256" key="8">
    <source>
        <dbReference type="SAM" id="SignalP"/>
    </source>
</evidence>
<dbReference type="PRINTS" id="PR00723">
    <property type="entry name" value="SUBTILISIN"/>
</dbReference>
<feature type="compositionally biased region" description="Polar residues" evidence="7">
    <location>
        <begin position="646"/>
        <end position="658"/>
    </location>
</feature>
<gene>
    <name evidence="13" type="ORF">AVDCRST_MAG75-2328</name>
</gene>
<dbReference type="InterPro" id="IPR010259">
    <property type="entry name" value="S8pro/Inhibitor_I9"/>
</dbReference>
<keyword evidence="3 6" id="KW-0378">Hydrolase</keyword>
<dbReference type="Gene3D" id="2.60.40.2310">
    <property type="match status" value="1"/>
</dbReference>
<dbReference type="InterPro" id="IPR036852">
    <property type="entry name" value="Peptidase_S8/S53_dom_sf"/>
</dbReference>
<feature type="compositionally biased region" description="Polar residues" evidence="7">
    <location>
        <begin position="282"/>
        <end position="291"/>
    </location>
</feature>
<organism evidence="13">
    <name type="scientific">uncultured Propionibacteriaceae bacterium</name>
    <dbReference type="NCBI Taxonomy" id="257457"/>
    <lineage>
        <taxon>Bacteria</taxon>
        <taxon>Bacillati</taxon>
        <taxon>Actinomycetota</taxon>
        <taxon>Actinomycetes</taxon>
        <taxon>Propionibacteriales</taxon>
        <taxon>Propionibacteriaceae</taxon>
        <taxon>environmental samples</taxon>
    </lineage>
</organism>
<dbReference type="InterPro" id="IPR045051">
    <property type="entry name" value="SBT"/>
</dbReference>
<dbReference type="AlphaFoldDB" id="A0A6J4P273"/>
<evidence type="ECO:0000256" key="1">
    <source>
        <dbReference type="ARBA" id="ARBA00011073"/>
    </source>
</evidence>
<evidence type="ECO:0000256" key="7">
    <source>
        <dbReference type="SAM" id="MobiDB-lite"/>
    </source>
</evidence>
<dbReference type="EMBL" id="CADCUO010000162">
    <property type="protein sequence ID" value="CAA9404131.1"/>
    <property type="molecule type" value="Genomic_DNA"/>
</dbReference>
<evidence type="ECO:0000259" key="10">
    <source>
        <dbReference type="Pfam" id="PF02225"/>
    </source>
</evidence>
<keyword evidence="8" id="KW-0732">Signal</keyword>
<keyword evidence="2 6" id="KW-0645">Protease</keyword>
<protein>
    <recommendedName>
        <fullName evidence="14">Serine protease, subtilase family</fullName>
    </recommendedName>
</protein>
<dbReference type="Pfam" id="PF05922">
    <property type="entry name" value="Inhibitor_I9"/>
    <property type="match status" value="1"/>
</dbReference>
<feature type="region of interest" description="Disordered" evidence="7">
    <location>
        <begin position="267"/>
        <end position="292"/>
    </location>
</feature>
<feature type="signal peptide" evidence="8">
    <location>
        <begin position="1"/>
        <end position="29"/>
    </location>
</feature>
<evidence type="ECO:0000256" key="5">
    <source>
        <dbReference type="PIRSR" id="PIRSR615500-1"/>
    </source>
</evidence>
<dbReference type="PANTHER" id="PTHR10795">
    <property type="entry name" value="PROPROTEIN CONVERTASE SUBTILISIN/KEXIN"/>
    <property type="match status" value="1"/>
</dbReference>
<dbReference type="GO" id="GO:0006508">
    <property type="term" value="P:proteolysis"/>
    <property type="evidence" value="ECO:0007669"/>
    <property type="project" value="UniProtKB-KW"/>
</dbReference>
<evidence type="ECO:0000256" key="2">
    <source>
        <dbReference type="ARBA" id="ARBA00022670"/>
    </source>
</evidence>
<feature type="chain" id="PRO_5038952035" description="Serine protease, subtilase family" evidence="8">
    <location>
        <begin position="30"/>
        <end position="997"/>
    </location>
</feature>
<accession>A0A6J4P273</accession>
<proteinExistence type="inferred from homology"/>
<feature type="active site" description="Charge relay system" evidence="5 6">
    <location>
        <position position="186"/>
    </location>
</feature>
<evidence type="ECO:0000259" key="11">
    <source>
        <dbReference type="Pfam" id="PF05922"/>
    </source>
</evidence>
<evidence type="ECO:0000256" key="4">
    <source>
        <dbReference type="ARBA" id="ARBA00022825"/>
    </source>
</evidence>
<evidence type="ECO:0000256" key="6">
    <source>
        <dbReference type="PROSITE-ProRule" id="PRU01240"/>
    </source>
</evidence>
<feature type="active site" description="Charge relay system" evidence="5 6">
    <location>
        <position position="608"/>
    </location>
</feature>
<feature type="domain" description="Subtilisin-like protease fibronectin type-III" evidence="12">
    <location>
        <begin position="706"/>
        <end position="798"/>
    </location>
</feature>
<keyword evidence="4 6" id="KW-0720">Serine protease</keyword>